<dbReference type="Pfam" id="PF00583">
    <property type="entry name" value="Acetyltransf_1"/>
    <property type="match status" value="1"/>
</dbReference>
<dbReference type="EMBL" id="MCGQ01000008">
    <property type="protein sequence ID" value="OXY97703.1"/>
    <property type="molecule type" value="Genomic_DNA"/>
</dbReference>
<dbReference type="PROSITE" id="PS51186">
    <property type="entry name" value="GNAT"/>
    <property type="match status" value="1"/>
</dbReference>
<evidence type="ECO:0000313" key="3">
    <source>
        <dbReference type="Proteomes" id="UP000215483"/>
    </source>
</evidence>
<evidence type="ECO:0000313" key="2">
    <source>
        <dbReference type="EMBL" id="OXY97703.1"/>
    </source>
</evidence>
<dbReference type="SUPFAM" id="SSF55729">
    <property type="entry name" value="Acyl-CoA N-acyltransferases (Nat)"/>
    <property type="match status" value="1"/>
</dbReference>
<proteinExistence type="predicted"/>
<feature type="domain" description="N-acetyltransferase" evidence="1">
    <location>
        <begin position="6"/>
        <end position="170"/>
    </location>
</feature>
<dbReference type="RefSeq" id="WP_094215939.1">
    <property type="nucleotide sequence ID" value="NZ_MCGQ01000008.1"/>
</dbReference>
<dbReference type="Gene3D" id="3.40.630.30">
    <property type="match status" value="1"/>
</dbReference>
<dbReference type="InterPro" id="IPR000182">
    <property type="entry name" value="GNAT_dom"/>
</dbReference>
<organism evidence="2 3">
    <name type="scientific">Streptomyces diastatochromogenes</name>
    <dbReference type="NCBI Taxonomy" id="42236"/>
    <lineage>
        <taxon>Bacteria</taxon>
        <taxon>Bacillati</taxon>
        <taxon>Actinomycetota</taxon>
        <taxon>Actinomycetes</taxon>
        <taxon>Kitasatosporales</taxon>
        <taxon>Streptomycetaceae</taxon>
        <taxon>Streptomyces</taxon>
    </lineage>
</organism>
<dbReference type="GO" id="GO:0016747">
    <property type="term" value="F:acyltransferase activity, transferring groups other than amino-acyl groups"/>
    <property type="evidence" value="ECO:0007669"/>
    <property type="project" value="InterPro"/>
</dbReference>
<reference evidence="2 3" key="1">
    <citation type="submission" date="2016-07" db="EMBL/GenBank/DDBJ databases">
        <title>Draft genome of Streptomyces diastatochromogenes.</title>
        <authorList>
            <person name="Podduturi R."/>
            <person name="Lukassen M.B."/>
            <person name="Clausen N."/>
            <person name="Nielsen J.L."/>
            <person name="Jorgensen N.O."/>
        </authorList>
    </citation>
    <scope>NUCLEOTIDE SEQUENCE [LARGE SCALE GENOMIC DNA]</scope>
    <source>
        <strain evidence="2 3">DSM 40608</strain>
    </source>
</reference>
<dbReference type="InterPro" id="IPR016181">
    <property type="entry name" value="Acyl_CoA_acyltransferase"/>
</dbReference>
<comment type="caution">
    <text evidence="2">The sequence shown here is derived from an EMBL/GenBank/DDBJ whole genome shotgun (WGS) entry which is preliminary data.</text>
</comment>
<dbReference type="OrthoDB" id="4095657at2"/>
<evidence type="ECO:0000259" key="1">
    <source>
        <dbReference type="PROSITE" id="PS51186"/>
    </source>
</evidence>
<protein>
    <recommendedName>
        <fullName evidence="1">N-acetyltransferase domain-containing protein</fullName>
    </recommendedName>
</protein>
<keyword evidence="3" id="KW-1185">Reference proteome</keyword>
<sequence>MTPPPLYVRPAVPEDLTTLRGWRQEAAGWLAVRHGSDQWSKPFRPRLTLSLIEQGATVMAMLAPEGEPVATLTLLAHGHPRLWTPAELAVPARYLRKVVVARPHAGRGIGAALQQWALARAAADGARVVRLAAWTGNTGLHAYYLGQGWRHVRTVPGIPAGALFETTAQAGRNPRVTELGRIPLPA</sequence>
<name>A0A233SPX6_STRDA</name>
<dbReference type="AlphaFoldDB" id="A0A233SPX6"/>
<dbReference type="Proteomes" id="UP000215483">
    <property type="component" value="Unassembled WGS sequence"/>
</dbReference>
<gene>
    <name evidence="2" type="ORF">BEK98_09165</name>
</gene>
<accession>A0A233SPX6</accession>